<organism evidence="5 6">
    <name type="scientific">Georgfuchsia toluolica</name>
    <dbReference type="NCBI Taxonomy" id="424218"/>
    <lineage>
        <taxon>Bacteria</taxon>
        <taxon>Pseudomonadati</taxon>
        <taxon>Pseudomonadota</taxon>
        <taxon>Betaproteobacteria</taxon>
        <taxon>Nitrosomonadales</taxon>
        <taxon>Sterolibacteriaceae</taxon>
        <taxon>Georgfuchsia</taxon>
    </lineage>
</organism>
<dbReference type="InterPro" id="IPR042099">
    <property type="entry name" value="ANL_N_sf"/>
</dbReference>
<dbReference type="EMBL" id="CAJQUM010000001">
    <property type="protein sequence ID" value="CAG4882312.1"/>
    <property type="molecule type" value="Genomic_DNA"/>
</dbReference>
<comment type="caution">
    <text evidence="5">The sequence shown here is derived from an EMBL/GenBank/DDBJ whole genome shotgun (WGS) entry which is preliminary data.</text>
</comment>
<feature type="domain" description="AMP-dependent synthetase/ligase" evidence="3">
    <location>
        <begin position="29"/>
        <end position="401"/>
    </location>
</feature>
<evidence type="ECO:0000256" key="1">
    <source>
        <dbReference type="ARBA" id="ARBA00006432"/>
    </source>
</evidence>
<evidence type="ECO:0000313" key="5">
    <source>
        <dbReference type="EMBL" id="CAG4882312.1"/>
    </source>
</evidence>
<protein>
    <submittedName>
        <fullName evidence="5">Cyclohexanecarboxylate-CoA ligase</fullName>
    </submittedName>
</protein>
<dbReference type="Pfam" id="PF13193">
    <property type="entry name" value="AMP-binding_C"/>
    <property type="match status" value="1"/>
</dbReference>
<dbReference type="PANTHER" id="PTHR43201:SF5">
    <property type="entry name" value="MEDIUM-CHAIN ACYL-COA LIGASE ACSF2, MITOCHONDRIAL"/>
    <property type="match status" value="1"/>
</dbReference>
<dbReference type="AlphaFoldDB" id="A0A916J1L0"/>
<feature type="domain" description="AMP-binding enzyme C-terminal" evidence="4">
    <location>
        <begin position="450"/>
        <end position="526"/>
    </location>
</feature>
<proteinExistence type="inferred from homology"/>
<sequence>MKDVFLGPERLELERHRGVWPDLVISEYFDRWVVEKPEATAIVAFREEDGTTTRLSWRQLGAMVSRIAAGLAMRGVAKGDVVSFQLPNWWQFVAVHLACVRIGAISNPLMPIFRMREMSFMVKHAETKVLIVPQRFRGFDHANLARELQELLPTLRHVIVIDGERDDAFEVAFGQINDPPANDMTAGTALKPNDVMQLLFTSGTTGEPKGVLHTSNTLNGVIMQFIQRMQLNGDDILFMPSPLAHQVGFSYGLTVAMILGAPLVLLDVWNVARAVDLIEAHGPTYIFAATPFLADLANFPDIEKRRLDALRLFVSSGAPIPPVVVKRAEQKLNAKVISSWGMTECCSATQTLLSDHKAHDSDGCALPGVEVRIAAADGKEAPRGEPGSLQFRGASLFVGYLKRPHLYALDEEGWFDSGDIASMDEEGYIRICGRNKDIIIRGGENIPVVEVESAIYKMPQITDVAIVAIPDPRIQERACAFITLRPGQRLSLDDIKSHLASEGLSKHFWPERLEIIEEMPRTPTGKIQKFVLRELAKELAAA</sequence>
<gene>
    <name evidence="5" type="ORF">GTOL_10194</name>
</gene>
<dbReference type="InterPro" id="IPR000873">
    <property type="entry name" value="AMP-dep_synth/lig_dom"/>
</dbReference>
<dbReference type="Gene3D" id="3.30.300.30">
    <property type="match status" value="1"/>
</dbReference>
<dbReference type="Pfam" id="PF00501">
    <property type="entry name" value="AMP-binding"/>
    <property type="match status" value="1"/>
</dbReference>
<dbReference type="PROSITE" id="PS00455">
    <property type="entry name" value="AMP_BINDING"/>
    <property type="match status" value="1"/>
</dbReference>
<dbReference type="SUPFAM" id="SSF56801">
    <property type="entry name" value="Acetyl-CoA synthetase-like"/>
    <property type="match status" value="1"/>
</dbReference>
<reference evidence="5" key="1">
    <citation type="submission" date="2021-04" db="EMBL/GenBank/DDBJ databases">
        <authorList>
            <person name="Hornung B."/>
        </authorList>
    </citation>
    <scope>NUCLEOTIDE SEQUENCE</scope>
    <source>
        <strain evidence="5">G5G6</strain>
    </source>
</reference>
<dbReference type="InterPro" id="IPR020845">
    <property type="entry name" value="AMP-binding_CS"/>
</dbReference>
<dbReference type="Gene3D" id="3.40.50.12780">
    <property type="entry name" value="N-terminal domain of ligase-like"/>
    <property type="match status" value="1"/>
</dbReference>
<evidence type="ECO:0000313" key="6">
    <source>
        <dbReference type="Proteomes" id="UP000742786"/>
    </source>
</evidence>
<name>A0A916J1L0_9PROT</name>
<evidence type="ECO:0000256" key="2">
    <source>
        <dbReference type="ARBA" id="ARBA00022598"/>
    </source>
</evidence>
<dbReference type="FunFam" id="3.30.300.30:FF:000008">
    <property type="entry name" value="2,3-dihydroxybenzoate-AMP ligase"/>
    <property type="match status" value="1"/>
</dbReference>
<dbReference type="InterPro" id="IPR025110">
    <property type="entry name" value="AMP-bd_C"/>
</dbReference>
<comment type="similarity">
    <text evidence="1">Belongs to the ATP-dependent AMP-binding enzyme family.</text>
</comment>
<evidence type="ECO:0000259" key="4">
    <source>
        <dbReference type="Pfam" id="PF13193"/>
    </source>
</evidence>
<dbReference type="GO" id="GO:0031956">
    <property type="term" value="F:medium-chain fatty acid-CoA ligase activity"/>
    <property type="evidence" value="ECO:0007669"/>
    <property type="project" value="TreeGrafter"/>
</dbReference>
<dbReference type="PANTHER" id="PTHR43201">
    <property type="entry name" value="ACYL-COA SYNTHETASE"/>
    <property type="match status" value="1"/>
</dbReference>
<dbReference type="Proteomes" id="UP000742786">
    <property type="component" value="Unassembled WGS sequence"/>
</dbReference>
<keyword evidence="2 5" id="KW-0436">Ligase</keyword>
<evidence type="ECO:0000259" key="3">
    <source>
        <dbReference type="Pfam" id="PF00501"/>
    </source>
</evidence>
<dbReference type="RefSeq" id="WP_220634399.1">
    <property type="nucleotide sequence ID" value="NZ_CAJQUM010000001.1"/>
</dbReference>
<dbReference type="GO" id="GO:0006631">
    <property type="term" value="P:fatty acid metabolic process"/>
    <property type="evidence" value="ECO:0007669"/>
    <property type="project" value="TreeGrafter"/>
</dbReference>
<keyword evidence="6" id="KW-1185">Reference proteome</keyword>
<accession>A0A916J1L0</accession>
<dbReference type="InterPro" id="IPR045851">
    <property type="entry name" value="AMP-bd_C_sf"/>
</dbReference>